<dbReference type="SUPFAM" id="SSF51306">
    <property type="entry name" value="LexA/Signal peptidase"/>
    <property type="match status" value="1"/>
</dbReference>
<dbReference type="CDD" id="cd06530">
    <property type="entry name" value="S26_SPase_I"/>
    <property type="match status" value="1"/>
</dbReference>
<dbReference type="InterPro" id="IPR036286">
    <property type="entry name" value="LexA/Signal_pep-like_sf"/>
</dbReference>
<dbReference type="PROSITE" id="PS00760">
    <property type="entry name" value="SPASE_I_2"/>
    <property type="match status" value="1"/>
</dbReference>
<dbReference type="InterPro" id="IPR037730">
    <property type="entry name" value="IMP2"/>
</dbReference>
<dbReference type="STRING" id="2020962.A0A2N1JHK3"/>
<dbReference type="GO" id="GO:0042720">
    <property type="term" value="C:mitochondrial inner membrane peptidase complex"/>
    <property type="evidence" value="ECO:0007669"/>
    <property type="project" value="InterPro"/>
</dbReference>
<proteinExistence type="predicted"/>
<accession>A0A2N1JHK3</accession>
<gene>
    <name evidence="9" type="ORF">MVES_000144</name>
</gene>
<name>A0A2N1JHK3_9BASI</name>
<keyword evidence="2" id="KW-0645">Protease</keyword>
<evidence type="ECO:0000256" key="5">
    <source>
        <dbReference type="ARBA" id="ARBA00022989"/>
    </source>
</evidence>
<keyword evidence="3" id="KW-0812">Transmembrane</keyword>
<dbReference type="PANTHER" id="PTHR46041">
    <property type="entry name" value="MITOCHONDRIAL INNER MEMBRANE PROTEASE SUBUNIT 2"/>
    <property type="match status" value="1"/>
</dbReference>
<dbReference type="GO" id="GO:0004252">
    <property type="term" value="F:serine-type endopeptidase activity"/>
    <property type="evidence" value="ECO:0007669"/>
    <property type="project" value="InterPro"/>
</dbReference>
<dbReference type="EMBL" id="KZ454987">
    <property type="protein sequence ID" value="PKI86034.1"/>
    <property type="molecule type" value="Genomic_DNA"/>
</dbReference>
<keyword evidence="5" id="KW-1133">Transmembrane helix</keyword>
<dbReference type="InterPro" id="IPR019757">
    <property type="entry name" value="Pept_S26A_signal_pept_1_Lys-AS"/>
</dbReference>
<dbReference type="OrthoDB" id="308440at2759"/>
<dbReference type="Pfam" id="PF10502">
    <property type="entry name" value="Peptidase_S26"/>
    <property type="match status" value="1"/>
</dbReference>
<dbReference type="Proteomes" id="UP000232875">
    <property type="component" value="Unassembled WGS sequence"/>
</dbReference>
<dbReference type="AlphaFoldDB" id="A0A2N1JHK3"/>
<dbReference type="GO" id="GO:0006465">
    <property type="term" value="P:signal peptide processing"/>
    <property type="evidence" value="ECO:0007669"/>
    <property type="project" value="InterPro"/>
</dbReference>
<evidence type="ECO:0000313" key="10">
    <source>
        <dbReference type="Proteomes" id="UP000232875"/>
    </source>
</evidence>
<keyword evidence="4" id="KW-0378">Hydrolase</keyword>
<comment type="subcellular location">
    <subcellularLocation>
        <location evidence="1">Membrane</location>
        <topology evidence="1">Single-pass membrane protein</topology>
    </subcellularLocation>
</comment>
<keyword evidence="10" id="KW-1185">Reference proteome</keyword>
<dbReference type="GO" id="GO:0006627">
    <property type="term" value="P:protein processing involved in protein targeting to mitochondrion"/>
    <property type="evidence" value="ECO:0007669"/>
    <property type="project" value="InterPro"/>
</dbReference>
<evidence type="ECO:0000313" key="9">
    <source>
        <dbReference type="EMBL" id="PKI86034.1"/>
    </source>
</evidence>
<evidence type="ECO:0000256" key="4">
    <source>
        <dbReference type="ARBA" id="ARBA00022801"/>
    </source>
</evidence>
<evidence type="ECO:0000256" key="6">
    <source>
        <dbReference type="ARBA" id="ARBA00023136"/>
    </source>
</evidence>
<organism evidence="9 10">
    <name type="scientific">Malassezia vespertilionis</name>
    <dbReference type="NCBI Taxonomy" id="2020962"/>
    <lineage>
        <taxon>Eukaryota</taxon>
        <taxon>Fungi</taxon>
        <taxon>Dikarya</taxon>
        <taxon>Basidiomycota</taxon>
        <taxon>Ustilaginomycotina</taxon>
        <taxon>Malasseziomycetes</taxon>
        <taxon>Malasseziales</taxon>
        <taxon>Malasseziaceae</taxon>
        <taxon>Malassezia</taxon>
    </lineage>
</organism>
<feature type="domain" description="Peptidase S26" evidence="8">
    <location>
        <begin position="83"/>
        <end position="141"/>
    </location>
</feature>
<dbReference type="PANTHER" id="PTHR46041:SF2">
    <property type="entry name" value="MITOCHONDRIAL INNER MEMBRANE PROTEASE SUBUNIT 2"/>
    <property type="match status" value="1"/>
</dbReference>
<dbReference type="Gene3D" id="2.10.109.10">
    <property type="entry name" value="Umud Fragment, subunit A"/>
    <property type="match status" value="1"/>
</dbReference>
<evidence type="ECO:0000259" key="8">
    <source>
        <dbReference type="Pfam" id="PF10502"/>
    </source>
</evidence>
<evidence type="ECO:0000256" key="1">
    <source>
        <dbReference type="ARBA" id="ARBA00004167"/>
    </source>
</evidence>
<dbReference type="InterPro" id="IPR019533">
    <property type="entry name" value="Peptidase_S26"/>
</dbReference>
<reference evidence="9 10" key="1">
    <citation type="submission" date="2017-10" db="EMBL/GenBank/DDBJ databases">
        <title>A novel species of cold-tolerant Malassezia isolated from bats.</title>
        <authorList>
            <person name="Lorch J.M."/>
            <person name="Palmer J.M."/>
            <person name="Vanderwolf K.J."/>
            <person name="Schmidt K.Z."/>
            <person name="Verant M.L."/>
            <person name="Weller T.J."/>
            <person name="Blehert D.S."/>
        </authorList>
    </citation>
    <scope>NUCLEOTIDE SEQUENCE [LARGE SCALE GENOMIC DNA]</scope>
    <source>
        <strain evidence="9 10">NWHC:44797-103</strain>
    </source>
</reference>
<evidence type="ECO:0000256" key="3">
    <source>
        <dbReference type="ARBA" id="ARBA00022692"/>
    </source>
</evidence>
<sequence length="230" mass="24943">MALFRAALTPLRRMARVPFCTAYPIHVSFSLIHVRSIASAPKAAQEEAPETHTLGAKLILILAWVPVALFITGNVPTFNPIDPTQDIYPSRLPSSDIVLLNRLITAMRNYHRGDIVTLYSPNDPTKLITKRILALGGDVVRLWVPCGTGIAPALSDIGSSSVTSLSYTNQYQNALRAVATEIEERGSGAWLTIRIPDNHAWIEGDASALTPVGGHPQLGAQSRDSREFGP</sequence>
<keyword evidence="6" id="KW-0472">Membrane</keyword>
<protein>
    <recommendedName>
        <fullName evidence="8">Peptidase S26 domain-containing protein</fullName>
    </recommendedName>
</protein>
<evidence type="ECO:0000256" key="7">
    <source>
        <dbReference type="SAM" id="MobiDB-lite"/>
    </source>
</evidence>
<evidence type="ECO:0000256" key="2">
    <source>
        <dbReference type="ARBA" id="ARBA00022670"/>
    </source>
</evidence>
<feature type="region of interest" description="Disordered" evidence="7">
    <location>
        <begin position="210"/>
        <end position="230"/>
    </location>
</feature>